<accession>A0A8S0WFB5</accession>
<reference evidence="2" key="1">
    <citation type="submission" date="2014-11" db="EMBL/GenBank/DDBJ databases">
        <authorList>
            <person name="Hornung B.V."/>
        </authorList>
    </citation>
    <scope>NUCLEOTIDE SEQUENCE</scope>
    <source>
        <strain evidence="2">INE</strain>
    </source>
</reference>
<organism evidence="1">
    <name type="scientific">Acididesulfobacillus acetoxydans</name>
    <dbReference type="NCBI Taxonomy" id="1561005"/>
    <lineage>
        <taxon>Bacteria</taxon>
        <taxon>Bacillati</taxon>
        <taxon>Bacillota</taxon>
        <taxon>Clostridia</taxon>
        <taxon>Eubacteriales</taxon>
        <taxon>Peptococcaceae</taxon>
        <taxon>Acididesulfobacillus</taxon>
    </lineage>
</organism>
<sequence>MRITIPCPDVQSYEENPKSFLPPKATCVNDPSHRTQWHASWSRGLCWDHVHVRTLFIFNAYCVDCRETISYWPEFVLPYPREPLETYEEVLVEHLNGASLRESSAKIAYDPRTVSRWIHLALSQALVLVGRVIPCILRLLSETILPLSASSDWEAAQLLMAWLRALAQGTDFPRFDRLMGLCNLHSEGAWDLWGGPLGNAKSRVKETSPPG</sequence>
<reference evidence="1" key="2">
    <citation type="submission" date="2020-01" db="EMBL/GenBank/DDBJ databases">
        <authorList>
            <person name="Hornung B."/>
        </authorList>
    </citation>
    <scope>NUCLEOTIDE SEQUENCE</scope>
    <source>
        <strain evidence="1">PacBioINE</strain>
    </source>
</reference>
<dbReference type="KEGG" id="aacx:DEACI_1525"/>
<proteinExistence type="predicted"/>
<dbReference type="EMBL" id="CDGJ01000046">
    <property type="protein sequence ID" value="CEJ07221.1"/>
    <property type="molecule type" value="Genomic_DNA"/>
</dbReference>
<gene>
    <name evidence="1" type="ORF">DEACI_1525</name>
    <name evidence="2" type="ORF">DEACI_1679</name>
</gene>
<evidence type="ECO:0000313" key="1">
    <source>
        <dbReference type="EMBL" id="CAA7600872.1"/>
    </source>
</evidence>
<name>A0A8S0WFB5_9FIRM</name>
<dbReference type="EMBL" id="LR746496">
    <property type="protein sequence ID" value="CAA7600872.1"/>
    <property type="molecule type" value="Genomic_DNA"/>
</dbReference>
<dbReference type="Proteomes" id="UP000836597">
    <property type="component" value="Chromosome"/>
</dbReference>
<evidence type="ECO:0000313" key="3">
    <source>
        <dbReference type="Proteomes" id="UP001071230"/>
    </source>
</evidence>
<protein>
    <submittedName>
        <fullName evidence="1">Uncharacterized protein</fullName>
    </submittedName>
</protein>
<evidence type="ECO:0000313" key="2">
    <source>
        <dbReference type="EMBL" id="CEJ07221.1"/>
    </source>
</evidence>
<keyword evidence="3" id="KW-1185">Reference proteome</keyword>
<dbReference type="AlphaFoldDB" id="A0A8S0WFB5"/>
<dbReference type="Proteomes" id="UP001071230">
    <property type="component" value="Unassembled WGS sequence"/>
</dbReference>